<reference evidence="2" key="1">
    <citation type="submission" date="2016-11" db="UniProtKB">
        <authorList>
            <consortium name="WormBaseParasite"/>
        </authorList>
    </citation>
    <scope>IDENTIFICATION</scope>
</reference>
<proteinExistence type="predicted"/>
<dbReference type="WBParaSite" id="Hba_10690">
    <property type="protein sequence ID" value="Hba_10690"/>
    <property type="gene ID" value="Hba_10690"/>
</dbReference>
<accession>A0A1I7WZR6</accession>
<sequence>MRRMLPLSLHRTSFKYFLAVFDFEID</sequence>
<keyword evidence="1" id="KW-1185">Reference proteome</keyword>
<organism evidence="1 2">
    <name type="scientific">Heterorhabditis bacteriophora</name>
    <name type="common">Entomopathogenic nematode worm</name>
    <dbReference type="NCBI Taxonomy" id="37862"/>
    <lineage>
        <taxon>Eukaryota</taxon>
        <taxon>Metazoa</taxon>
        <taxon>Ecdysozoa</taxon>
        <taxon>Nematoda</taxon>
        <taxon>Chromadorea</taxon>
        <taxon>Rhabditida</taxon>
        <taxon>Rhabditina</taxon>
        <taxon>Rhabditomorpha</taxon>
        <taxon>Strongyloidea</taxon>
        <taxon>Heterorhabditidae</taxon>
        <taxon>Heterorhabditis</taxon>
    </lineage>
</organism>
<dbReference type="Proteomes" id="UP000095283">
    <property type="component" value="Unplaced"/>
</dbReference>
<evidence type="ECO:0000313" key="2">
    <source>
        <dbReference type="WBParaSite" id="Hba_10690"/>
    </source>
</evidence>
<evidence type="ECO:0000313" key="1">
    <source>
        <dbReference type="Proteomes" id="UP000095283"/>
    </source>
</evidence>
<name>A0A1I7WZR6_HETBA</name>
<dbReference type="AlphaFoldDB" id="A0A1I7WZR6"/>
<protein>
    <submittedName>
        <fullName evidence="2">DUF772 domain-containing protein</fullName>
    </submittedName>
</protein>